<protein>
    <submittedName>
        <fullName evidence="15">NADH-ubiquinone oxidoreductase subunit G</fullName>
        <ecNumber evidence="15">1.6.5.11</ecNumber>
    </submittedName>
</protein>
<dbReference type="FunFam" id="3.10.20.740:FF:000004">
    <property type="entry name" value="NADH-quinone oxidoreductase"/>
    <property type="match status" value="1"/>
</dbReference>
<keyword evidence="6" id="KW-0479">Metal-binding</keyword>
<evidence type="ECO:0000259" key="13">
    <source>
        <dbReference type="PROSITE" id="PS51669"/>
    </source>
</evidence>
<evidence type="ECO:0000313" key="16">
    <source>
        <dbReference type="Proteomes" id="UP000663859"/>
    </source>
</evidence>
<keyword evidence="7" id="KW-1278">Translocase</keyword>
<accession>A0A8J2FN02</accession>
<keyword evidence="5" id="KW-0001">2Fe-2S</keyword>
<evidence type="ECO:0000256" key="1">
    <source>
        <dbReference type="ARBA" id="ARBA00001966"/>
    </source>
</evidence>
<dbReference type="EMBL" id="CAJNOB010000003">
    <property type="protein sequence ID" value="CAF0691946.1"/>
    <property type="molecule type" value="Genomic_DNA"/>
</dbReference>
<dbReference type="SUPFAM" id="SSF54862">
    <property type="entry name" value="4Fe-4S ferredoxins"/>
    <property type="match status" value="1"/>
</dbReference>
<feature type="domain" description="4Fe-4S His(Cys)3-ligated-type" evidence="14">
    <location>
        <begin position="117"/>
        <end position="156"/>
    </location>
</feature>
<dbReference type="GO" id="GO:0016020">
    <property type="term" value="C:membrane"/>
    <property type="evidence" value="ECO:0007669"/>
    <property type="project" value="UniProtKB-SubCell"/>
</dbReference>
<dbReference type="GO" id="GO:0042773">
    <property type="term" value="P:ATP synthesis coupled electron transport"/>
    <property type="evidence" value="ECO:0007669"/>
    <property type="project" value="InterPro"/>
</dbReference>
<dbReference type="InterPro" id="IPR036010">
    <property type="entry name" value="2Fe-2S_ferredoxin-like_sf"/>
</dbReference>
<dbReference type="Pfam" id="PF22151">
    <property type="entry name" value="Fer4_NDSU1"/>
    <property type="match status" value="1"/>
</dbReference>
<evidence type="ECO:0000256" key="11">
    <source>
        <dbReference type="ARBA" id="ARBA00023136"/>
    </source>
</evidence>
<dbReference type="InterPro" id="IPR001041">
    <property type="entry name" value="2Fe-2S_ferredoxin-type"/>
</dbReference>
<keyword evidence="9" id="KW-0411">Iron-sulfur</keyword>
<comment type="cofactor">
    <cofactor evidence="12">
        <name>[2Fe-2S] cluster</name>
        <dbReference type="ChEBI" id="CHEBI:190135"/>
    </cofactor>
</comment>
<dbReference type="PROSITE" id="PS51839">
    <property type="entry name" value="4FE4S_HC3"/>
    <property type="match status" value="1"/>
</dbReference>
<organism evidence="15 16">
    <name type="scientific">Candidatus Methylacidithermus pantelleriae</name>
    <dbReference type="NCBI Taxonomy" id="2744239"/>
    <lineage>
        <taxon>Bacteria</taxon>
        <taxon>Pseudomonadati</taxon>
        <taxon>Verrucomicrobiota</taxon>
        <taxon>Methylacidiphilae</taxon>
        <taxon>Methylacidiphilales</taxon>
        <taxon>Methylacidiphilaceae</taxon>
        <taxon>Candidatus Methylacidithermus</taxon>
    </lineage>
</organism>
<dbReference type="InterPro" id="IPR050123">
    <property type="entry name" value="Prok_molybdopt-oxidoreductase"/>
</dbReference>
<dbReference type="GO" id="GO:0046872">
    <property type="term" value="F:metal ion binding"/>
    <property type="evidence" value="ECO:0007669"/>
    <property type="project" value="UniProtKB-KW"/>
</dbReference>
<dbReference type="SUPFAM" id="SSF53706">
    <property type="entry name" value="Formate dehydrogenase/DMSO reductase, domains 1-3"/>
    <property type="match status" value="1"/>
</dbReference>
<keyword evidence="11" id="KW-0472">Membrane</keyword>
<dbReference type="Gene3D" id="3.10.20.740">
    <property type="match status" value="1"/>
</dbReference>
<dbReference type="Gene3D" id="3.30.70.20">
    <property type="match status" value="1"/>
</dbReference>
<dbReference type="EC" id="1.6.5.11" evidence="15"/>
<dbReference type="InterPro" id="IPR019574">
    <property type="entry name" value="NADH_UbQ_OxRdtase_Gsu_4Fe4S-bd"/>
</dbReference>
<evidence type="ECO:0000256" key="9">
    <source>
        <dbReference type="ARBA" id="ARBA00023014"/>
    </source>
</evidence>
<reference evidence="15" key="1">
    <citation type="submission" date="2021-02" db="EMBL/GenBank/DDBJ databases">
        <authorList>
            <person name="Cremers G."/>
            <person name="Picone N."/>
        </authorList>
    </citation>
    <scope>NUCLEOTIDE SEQUENCE</scope>
    <source>
        <strain evidence="15">PQ17</strain>
    </source>
</reference>
<dbReference type="AlphaFoldDB" id="A0A8J2FN02"/>
<dbReference type="Pfam" id="PF13510">
    <property type="entry name" value="Fer2_4"/>
    <property type="match status" value="1"/>
</dbReference>
<evidence type="ECO:0000256" key="8">
    <source>
        <dbReference type="ARBA" id="ARBA00023004"/>
    </source>
</evidence>
<proteinExistence type="inferred from homology"/>
<dbReference type="RefSeq" id="WP_174582749.1">
    <property type="nucleotide sequence ID" value="NZ_CAJNOB010000003.1"/>
</dbReference>
<dbReference type="SMART" id="SM00926">
    <property type="entry name" value="Molybdop_Fe4S4"/>
    <property type="match status" value="1"/>
</dbReference>
<dbReference type="Pfam" id="PF22117">
    <property type="entry name" value="Fer4_Nqo3"/>
    <property type="match status" value="1"/>
</dbReference>
<dbReference type="GO" id="GO:0048038">
    <property type="term" value="F:quinone binding"/>
    <property type="evidence" value="ECO:0007669"/>
    <property type="project" value="UniProtKB-KW"/>
</dbReference>
<dbReference type="Gene3D" id="2.20.25.90">
    <property type="entry name" value="ADC-like domains"/>
    <property type="match status" value="1"/>
</dbReference>
<keyword evidence="15" id="KW-0560">Oxidoreductase</keyword>
<name>A0A8J2FN02_9BACT</name>
<comment type="cofactor">
    <cofactor evidence="1">
        <name>[4Fe-4S] cluster</name>
        <dbReference type="ChEBI" id="CHEBI:49883"/>
    </cofactor>
</comment>
<evidence type="ECO:0000256" key="10">
    <source>
        <dbReference type="ARBA" id="ARBA00023027"/>
    </source>
</evidence>
<dbReference type="SUPFAM" id="SSF54292">
    <property type="entry name" value="2Fe-2S ferredoxin-like"/>
    <property type="match status" value="1"/>
</dbReference>
<dbReference type="CDD" id="cd00207">
    <property type="entry name" value="fer2"/>
    <property type="match status" value="1"/>
</dbReference>
<dbReference type="InterPro" id="IPR000283">
    <property type="entry name" value="NADH_UbQ_OxRdtase_75kDa_su_CS"/>
</dbReference>
<dbReference type="InterPro" id="IPR054351">
    <property type="entry name" value="NADH_UbQ_OxRdtase_ferredoxin"/>
</dbReference>
<dbReference type="PROSITE" id="PS00643">
    <property type="entry name" value="COMPLEX1_75K_3"/>
    <property type="match status" value="1"/>
</dbReference>
<evidence type="ECO:0000259" key="14">
    <source>
        <dbReference type="PROSITE" id="PS51839"/>
    </source>
</evidence>
<keyword evidence="4" id="KW-0004">4Fe-4S</keyword>
<evidence type="ECO:0000256" key="2">
    <source>
        <dbReference type="ARBA" id="ARBA00004370"/>
    </source>
</evidence>
<sequence length="560" mass="63003">MALIKNPFDHDLPAPGTPLVNVQLDGEWVQVPKGLNIIEVAKRFGKFIPHYCYHPKLSIAGNCRMCLFEMGMPRLGPDRKPIVDASGRPQIQWNPKPQIACATGATEGMGIRTDSPLVQECRRSVLEFLLINHPLDCPICDQAGECLLQEFAYDFGPGKSRFVEEKVKKPKRVVVGDRVILDDERCILCSRCVRFAREIAKNDVLGFVQRGSYTTLTVHPGRLLNDNYSLNTVDICPVGALTSRDFRFRMRVWFLEQTPSICVECATGCNTIIWSRENRIYRITPRVNEEVNSHWMCDIGRTRFHEMYDKRRVVQPMIRVSGELFPQVWEIVFQKLIERLKGIEGCELAILASARLTNEELFLLKKIRDLLGGTDVLTAIVPRVGEADGILRSADCNPNTWGARTFGFDTGEEGLSRLREAVRTGDRKALWVIHEDPVTAGISLENLGKLSLLVWQGLIPGESFERSDFVLPGASFAEKDGTMVNISGRLQRLRKAVACPGMALPDWQILRQMYRRLGEAEVASSIGEVFAMMAHEVPLLQGLQWKDVGDLGVQLRVNVC</sequence>
<keyword evidence="8" id="KW-0408">Iron</keyword>
<feature type="domain" description="4Fe-4S Mo/W bis-MGD-type" evidence="13">
    <location>
        <begin position="255"/>
        <end position="311"/>
    </location>
</feature>
<evidence type="ECO:0000256" key="5">
    <source>
        <dbReference type="ARBA" id="ARBA00022714"/>
    </source>
</evidence>
<evidence type="ECO:0000313" key="15">
    <source>
        <dbReference type="EMBL" id="CAF0691946.1"/>
    </source>
</evidence>
<dbReference type="Pfam" id="PF00384">
    <property type="entry name" value="Molybdopterin"/>
    <property type="match status" value="1"/>
</dbReference>
<dbReference type="PANTHER" id="PTHR43105:SF13">
    <property type="entry name" value="NADH-UBIQUINONE OXIDOREDUCTASE 75 KDA SUBUNIT, MITOCHONDRIAL"/>
    <property type="match status" value="1"/>
</dbReference>
<gene>
    <name evidence="15" type="primary">nuoG</name>
    <name evidence="15" type="ORF">MPNT_110032</name>
</gene>
<dbReference type="PANTHER" id="PTHR43105">
    <property type="entry name" value="RESPIRATORY NITRATE REDUCTASE"/>
    <property type="match status" value="1"/>
</dbReference>
<dbReference type="PROSITE" id="PS00641">
    <property type="entry name" value="COMPLEX1_75K_1"/>
    <property type="match status" value="1"/>
</dbReference>
<dbReference type="GO" id="GO:0016491">
    <property type="term" value="F:oxidoreductase activity"/>
    <property type="evidence" value="ECO:0007669"/>
    <property type="project" value="UniProtKB-KW"/>
</dbReference>
<dbReference type="GO" id="GO:0008137">
    <property type="term" value="F:NADH dehydrogenase (ubiquinone) activity"/>
    <property type="evidence" value="ECO:0007669"/>
    <property type="project" value="InterPro"/>
</dbReference>
<evidence type="ECO:0000256" key="12">
    <source>
        <dbReference type="ARBA" id="ARBA00034078"/>
    </source>
</evidence>
<evidence type="ECO:0000256" key="3">
    <source>
        <dbReference type="ARBA" id="ARBA00005404"/>
    </source>
</evidence>
<dbReference type="Pfam" id="PF10588">
    <property type="entry name" value="NADH-G_4Fe-4S_3"/>
    <property type="match status" value="1"/>
</dbReference>
<dbReference type="SMART" id="SM00929">
    <property type="entry name" value="NADH-G_4Fe-4S_3"/>
    <property type="match status" value="1"/>
</dbReference>
<dbReference type="InterPro" id="IPR006656">
    <property type="entry name" value="Mopterin_OxRdtase"/>
</dbReference>
<comment type="similarity">
    <text evidence="3">Belongs to the complex I 75 kDa subunit family.</text>
</comment>
<dbReference type="InterPro" id="IPR006963">
    <property type="entry name" value="Mopterin_OxRdtase_4Fe-4S_dom"/>
</dbReference>
<dbReference type="PROSITE" id="PS51669">
    <property type="entry name" value="4FE4S_MOW_BIS_MGD"/>
    <property type="match status" value="1"/>
</dbReference>
<evidence type="ECO:0000256" key="6">
    <source>
        <dbReference type="ARBA" id="ARBA00022723"/>
    </source>
</evidence>
<evidence type="ECO:0000256" key="4">
    <source>
        <dbReference type="ARBA" id="ARBA00022485"/>
    </source>
</evidence>
<dbReference type="GO" id="GO:0051539">
    <property type="term" value="F:4 iron, 4 sulfur cluster binding"/>
    <property type="evidence" value="ECO:0007669"/>
    <property type="project" value="UniProtKB-KW"/>
</dbReference>
<keyword evidence="16" id="KW-1185">Reference proteome</keyword>
<comment type="caution">
    <text evidence="15">The sequence shown here is derived from an EMBL/GenBank/DDBJ whole genome shotgun (WGS) entry which is preliminary data.</text>
</comment>
<dbReference type="Proteomes" id="UP000663859">
    <property type="component" value="Unassembled WGS sequence"/>
</dbReference>
<comment type="subcellular location">
    <subcellularLocation>
        <location evidence="2">Membrane</location>
    </subcellularLocation>
</comment>
<dbReference type="GO" id="GO:0051537">
    <property type="term" value="F:2 iron, 2 sulfur cluster binding"/>
    <property type="evidence" value="ECO:0007669"/>
    <property type="project" value="UniProtKB-KW"/>
</dbReference>
<dbReference type="Gene3D" id="3.40.50.740">
    <property type="match status" value="1"/>
</dbReference>
<keyword evidence="10" id="KW-0520">NAD</keyword>
<evidence type="ECO:0000256" key="7">
    <source>
        <dbReference type="ARBA" id="ARBA00022967"/>
    </source>
</evidence>